<comment type="caution">
    <text evidence="3">The sequence shown here is derived from an EMBL/GenBank/DDBJ whole genome shotgun (WGS) entry which is preliminary data.</text>
</comment>
<dbReference type="InterPro" id="IPR019303">
    <property type="entry name" value="vWA_TerF_C"/>
</dbReference>
<evidence type="ECO:0000313" key="4">
    <source>
        <dbReference type="Proteomes" id="UP000569951"/>
    </source>
</evidence>
<dbReference type="InterPro" id="IPR036465">
    <property type="entry name" value="vWFA_dom_sf"/>
</dbReference>
<evidence type="ECO:0000256" key="1">
    <source>
        <dbReference type="SAM" id="MobiDB-lite"/>
    </source>
</evidence>
<feature type="compositionally biased region" description="Pro residues" evidence="1">
    <location>
        <begin position="181"/>
        <end position="194"/>
    </location>
</feature>
<dbReference type="PANTHER" id="PTHR32097">
    <property type="entry name" value="CAMP-BINDING PROTEIN 1-RELATED"/>
    <property type="match status" value="1"/>
</dbReference>
<organism evidence="3 4">
    <name type="scientific">Deinobacterium chartae</name>
    <dbReference type="NCBI Taxonomy" id="521158"/>
    <lineage>
        <taxon>Bacteria</taxon>
        <taxon>Thermotogati</taxon>
        <taxon>Deinococcota</taxon>
        <taxon>Deinococci</taxon>
        <taxon>Deinococcales</taxon>
        <taxon>Deinococcaceae</taxon>
        <taxon>Deinobacterium</taxon>
    </lineage>
</organism>
<dbReference type="Gene3D" id="3.40.50.410">
    <property type="entry name" value="von Willebrand factor, type A domain"/>
    <property type="match status" value="1"/>
</dbReference>
<dbReference type="InterPro" id="IPR051324">
    <property type="entry name" value="Stress/Tellurium_Resist"/>
</dbReference>
<proteinExistence type="predicted"/>
<accession>A0A841HYN0</accession>
<protein>
    <submittedName>
        <fullName evidence="3">Stress response protein SCP2</fullName>
    </submittedName>
</protein>
<dbReference type="SMART" id="SM00327">
    <property type="entry name" value="VWA"/>
    <property type="match status" value="1"/>
</dbReference>
<dbReference type="RefSeq" id="WP_183984620.1">
    <property type="nucleotide sequence ID" value="NZ_JACHHG010000002.1"/>
</dbReference>
<dbReference type="PANTHER" id="PTHR32097:SF3">
    <property type="entry name" value="TELLURITE RESISTANCE PROTEIN"/>
    <property type="match status" value="1"/>
</dbReference>
<name>A0A841HYN0_9DEIO</name>
<feature type="region of interest" description="Disordered" evidence="1">
    <location>
        <begin position="176"/>
        <end position="200"/>
    </location>
</feature>
<evidence type="ECO:0000313" key="3">
    <source>
        <dbReference type="EMBL" id="MBB6097329.1"/>
    </source>
</evidence>
<sequence length="460" mass="50278">MHTFSRGEKRRLSDLTPATRLEVGMGLHFGGSEISDVSVFGLDTRGQLSDDRYFVFFNQPQSPEGAIRMLGPRGGEAQTFALDLGTLPAHIDRLVFVVTVDPPATLAGLRGGHWRLSADGLEVGRYPLSGGDFSSERAIMVAELYRKDGWRVAANGQGFAGGLDAVLRHFGGEVAEEAAAPSPPPAAPPTPTPVPSGGSVNLRKVELQKRMEREAPELVSLAKTAQVSLEKKNLGNHSARVALCLDISGSMGGLYRSGKVQAMAERVLALATRFDDDGQLDIFLFGQNAHDVGAMDIGNFRGFIGQLVQRYPLEGGTYYGKAMKAIRDHYFGSSGPRRDPFPSQLPVYVLFLTDGQTFDTEVSADQVRWSSYEPIFWQFVGIGKSKKDKGKKRGGFLGNLLASDFSFLEELDDMGGRYLDNADFFSSEDPSSFPDSELYDLMMGEYPNWVQAARQRGLLR</sequence>
<keyword evidence="4" id="KW-1185">Reference proteome</keyword>
<dbReference type="InterPro" id="IPR002035">
    <property type="entry name" value="VWF_A"/>
</dbReference>
<gene>
    <name evidence="3" type="ORF">HNR42_000743</name>
</gene>
<dbReference type="CDD" id="cd06974">
    <property type="entry name" value="TerD_like"/>
    <property type="match status" value="1"/>
</dbReference>
<dbReference type="EMBL" id="JACHHG010000002">
    <property type="protein sequence ID" value="MBB6097329.1"/>
    <property type="molecule type" value="Genomic_DNA"/>
</dbReference>
<reference evidence="3 4" key="1">
    <citation type="submission" date="2020-08" db="EMBL/GenBank/DDBJ databases">
        <title>Genomic Encyclopedia of Type Strains, Phase IV (KMG-IV): sequencing the most valuable type-strain genomes for metagenomic binning, comparative biology and taxonomic classification.</title>
        <authorList>
            <person name="Goeker M."/>
        </authorList>
    </citation>
    <scope>NUCLEOTIDE SEQUENCE [LARGE SCALE GENOMIC DNA]</scope>
    <source>
        <strain evidence="3 4">DSM 21458</strain>
    </source>
</reference>
<dbReference type="Pfam" id="PF02342">
    <property type="entry name" value="TerD"/>
    <property type="match status" value="1"/>
</dbReference>
<dbReference type="SUPFAM" id="SSF53300">
    <property type="entry name" value="vWA-like"/>
    <property type="match status" value="1"/>
</dbReference>
<dbReference type="AlphaFoldDB" id="A0A841HYN0"/>
<dbReference type="Proteomes" id="UP000569951">
    <property type="component" value="Unassembled WGS sequence"/>
</dbReference>
<dbReference type="PROSITE" id="PS50234">
    <property type="entry name" value="VWFA"/>
    <property type="match status" value="1"/>
</dbReference>
<dbReference type="InterPro" id="IPR003325">
    <property type="entry name" value="TerD"/>
</dbReference>
<dbReference type="Gene3D" id="2.60.60.30">
    <property type="entry name" value="sav2460 like domains"/>
    <property type="match status" value="1"/>
</dbReference>
<feature type="domain" description="VWFA" evidence="2">
    <location>
        <begin position="240"/>
        <end position="442"/>
    </location>
</feature>
<dbReference type="CDD" id="cd00198">
    <property type="entry name" value="vWFA"/>
    <property type="match status" value="1"/>
</dbReference>
<evidence type="ECO:0000259" key="2">
    <source>
        <dbReference type="PROSITE" id="PS50234"/>
    </source>
</evidence>
<dbReference type="Pfam" id="PF10138">
    <property type="entry name" value="vWA-TerF-like"/>
    <property type="match status" value="1"/>
</dbReference>